<gene>
    <name evidence="1" type="ORF">GCM10023329_46900</name>
</gene>
<reference evidence="2" key="1">
    <citation type="journal article" date="2019" name="Int. J. Syst. Evol. Microbiol.">
        <title>The Global Catalogue of Microorganisms (GCM) 10K type strain sequencing project: providing services to taxonomists for standard genome sequencing and annotation.</title>
        <authorList>
            <consortium name="The Broad Institute Genomics Platform"/>
            <consortium name="The Broad Institute Genome Sequencing Center for Infectious Disease"/>
            <person name="Wu L."/>
            <person name="Ma J."/>
        </authorList>
    </citation>
    <scope>NUCLEOTIDE SEQUENCE [LARGE SCALE GENOMIC DNA]</scope>
    <source>
        <strain evidence="2">JCM 18324</strain>
    </source>
</reference>
<evidence type="ECO:0008006" key="3">
    <source>
        <dbReference type="Google" id="ProtNLM"/>
    </source>
</evidence>
<dbReference type="Proteomes" id="UP001501147">
    <property type="component" value="Unassembled WGS sequence"/>
</dbReference>
<keyword evidence="2" id="KW-1185">Reference proteome</keyword>
<name>A0ABP9B4Q9_9ACTN</name>
<proteinExistence type="predicted"/>
<protein>
    <recommendedName>
        <fullName evidence="3">Transposase</fullName>
    </recommendedName>
</protein>
<evidence type="ECO:0000313" key="1">
    <source>
        <dbReference type="EMBL" id="GAA4789903.1"/>
    </source>
</evidence>
<comment type="caution">
    <text evidence="1">The sequence shown here is derived from an EMBL/GenBank/DDBJ whole genome shotgun (WGS) entry which is preliminary data.</text>
</comment>
<dbReference type="EMBL" id="BAABJV010000015">
    <property type="protein sequence ID" value="GAA4789903.1"/>
    <property type="molecule type" value="Genomic_DNA"/>
</dbReference>
<accession>A0ABP9B4Q9</accession>
<evidence type="ECO:0000313" key="2">
    <source>
        <dbReference type="Proteomes" id="UP001501147"/>
    </source>
</evidence>
<sequence>MWSRWRNAWVIMTSALPRTPVRELPWGAEERQRNMVYTRQKANGTTDGPTSCRVAR</sequence>
<organism evidence="1 2">
    <name type="scientific">Streptomyces sanyensis</name>
    <dbReference type="NCBI Taxonomy" id="568869"/>
    <lineage>
        <taxon>Bacteria</taxon>
        <taxon>Bacillati</taxon>
        <taxon>Actinomycetota</taxon>
        <taxon>Actinomycetes</taxon>
        <taxon>Kitasatosporales</taxon>
        <taxon>Streptomycetaceae</taxon>
        <taxon>Streptomyces</taxon>
    </lineage>
</organism>